<proteinExistence type="predicted"/>
<dbReference type="EMBL" id="CM032184">
    <property type="protein sequence ID" value="KAG7093513.1"/>
    <property type="molecule type" value="Genomic_DNA"/>
</dbReference>
<dbReference type="Proteomes" id="UP001049176">
    <property type="component" value="Chromosome 4"/>
</dbReference>
<feature type="region of interest" description="Disordered" evidence="1">
    <location>
        <begin position="313"/>
        <end position="374"/>
    </location>
</feature>
<dbReference type="OrthoDB" id="3183767at2759"/>
<sequence>MLYQMRIHTNFEGDCKEKRVGVYRVLDKEWLPPGNPKDRYSIVQGEQFYLALGPFRQLYQDDPAVENFYDQLHAHLLAHILKTNNSEDFTVEDLSLIHFVKDKIYTHKCFCLHYNTYNMHCKSYTISNQLHPDVMLLADDATAEEEEHPYCYARVVRMFHANVVHWRQDMAYEDSALRCMDFLWVRWYELDTSSAHGWQAKHFPKVHFLPSSKYNALGFVDPSTVLRGAYMQPLFAGGSTLDLLAPTSTARVYEGVVNGKFLDCDMFMGYCRGSVEHSTRNFTRSLKVEATFKDPPLPVYDHNTGTVMVHSLSPIDEVPEEIEEEEEEEEEEELEEEGDDNSKLWSQTESDSSEELSDDGYTSQDDNLDKLEDL</sequence>
<evidence type="ECO:0000313" key="2">
    <source>
        <dbReference type="EMBL" id="KAG7093513.1"/>
    </source>
</evidence>
<evidence type="ECO:0000256" key="1">
    <source>
        <dbReference type="SAM" id="MobiDB-lite"/>
    </source>
</evidence>
<gene>
    <name evidence="2" type="ORF">E1B28_007187</name>
</gene>
<dbReference type="KEGG" id="more:E1B28_007187"/>
<evidence type="ECO:0000313" key="3">
    <source>
        <dbReference type="Proteomes" id="UP001049176"/>
    </source>
</evidence>
<accession>A0A9P7UTI7</accession>
<feature type="compositionally biased region" description="Acidic residues" evidence="1">
    <location>
        <begin position="317"/>
        <end position="339"/>
    </location>
</feature>
<name>A0A9P7UTI7_9AGAR</name>
<dbReference type="GeneID" id="66076263"/>
<organism evidence="2 3">
    <name type="scientific">Marasmius oreades</name>
    <name type="common">fairy-ring Marasmius</name>
    <dbReference type="NCBI Taxonomy" id="181124"/>
    <lineage>
        <taxon>Eukaryota</taxon>
        <taxon>Fungi</taxon>
        <taxon>Dikarya</taxon>
        <taxon>Basidiomycota</taxon>
        <taxon>Agaricomycotina</taxon>
        <taxon>Agaricomycetes</taxon>
        <taxon>Agaricomycetidae</taxon>
        <taxon>Agaricales</taxon>
        <taxon>Marasmiineae</taxon>
        <taxon>Marasmiaceae</taxon>
        <taxon>Marasmius</taxon>
    </lineage>
</organism>
<protein>
    <submittedName>
        <fullName evidence="2">Uncharacterized protein</fullName>
    </submittedName>
</protein>
<dbReference type="AlphaFoldDB" id="A0A9P7UTI7"/>
<comment type="caution">
    <text evidence="2">The sequence shown here is derived from an EMBL/GenBank/DDBJ whole genome shotgun (WGS) entry which is preliminary data.</text>
</comment>
<reference evidence="2" key="1">
    <citation type="journal article" date="2021" name="Genome Biol. Evol.">
        <title>The assembled and annotated genome of the fairy-ring fungus Marasmius oreades.</title>
        <authorList>
            <person name="Hiltunen M."/>
            <person name="Ament-Velasquez S.L."/>
            <person name="Johannesson H."/>
        </authorList>
    </citation>
    <scope>NUCLEOTIDE SEQUENCE</scope>
    <source>
        <strain evidence="2">03SP1</strain>
    </source>
</reference>
<keyword evidence="3" id="KW-1185">Reference proteome</keyword>
<dbReference type="RefSeq" id="XP_043009983.1">
    <property type="nucleotide sequence ID" value="XM_043151901.1"/>
</dbReference>